<feature type="region of interest" description="Interaction with substrate tRNA" evidence="10">
    <location>
        <begin position="64"/>
        <end position="67"/>
    </location>
</feature>
<name>A0AAC9P8Q7_9PROT</name>
<dbReference type="Gene3D" id="3.40.50.300">
    <property type="entry name" value="P-loop containing nucleotide triphosphate hydrolases"/>
    <property type="match status" value="1"/>
</dbReference>
<dbReference type="Pfam" id="PF01715">
    <property type="entry name" value="IPPT"/>
    <property type="match status" value="1"/>
</dbReference>
<feature type="binding site" evidence="10">
    <location>
        <begin position="39"/>
        <end position="46"/>
    </location>
    <ligand>
        <name>ATP</name>
        <dbReference type="ChEBI" id="CHEBI:30616"/>
    </ligand>
</feature>
<evidence type="ECO:0000256" key="1">
    <source>
        <dbReference type="ARBA" id="ARBA00001946"/>
    </source>
</evidence>
<dbReference type="InterPro" id="IPR018022">
    <property type="entry name" value="IPT"/>
</dbReference>
<keyword evidence="5 10" id="KW-0819">tRNA processing</keyword>
<evidence type="ECO:0000256" key="10">
    <source>
        <dbReference type="HAMAP-Rule" id="MF_00185"/>
    </source>
</evidence>
<evidence type="ECO:0000313" key="14">
    <source>
        <dbReference type="EMBL" id="APH54783.1"/>
    </source>
</evidence>
<comment type="function">
    <text evidence="2 10 12">Catalyzes the transfer of a dimethylallyl group onto the adenine at position 37 in tRNAs that read codons beginning with uridine, leading to the formation of N6-(dimethylallyl)adenosine (i(6)A).</text>
</comment>
<feature type="site" description="Interaction with substrate tRNA" evidence="10">
    <location>
        <position position="130"/>
    </location>
</feature>
<dbReference type="AlphaFoldDB" id="A0AAC9P8Q7"/>
<sequence>MPQSASRCFQSSSQLHLAWPGDPDRKAGMKEKRALFVAGPTCSGKSALALAVAERLGGTVINADSMQIYRELRILTARPGREEEARVPHRLYGVLPASQSGSAAWWRDQAAAEMEESWQQGRLPILCGGTGLYFHALMYGFADIPDPGEEARKEARSLLAELGPESLHARLHGVDPATAVRLKPQDSQRIARAWEVWRGTGLALSAWQNQPPQPLPGWQFSAIRIDPPREELRQAITERLHVMLDSGALAEVEALRAQELDPSLPAMRAHGVPEFLAFLRGDISLPEAMLRAAQATIRYTKRQATWFRNRPFVKPPFLYTIDARIASFQQLSERSMADMLNFIRDIH</sequence>
<evidence type="ECO:0000256" key="8">
    <source>
        <dbReference type="ARBA" id="ARBA00022842"/>
    </source>
</evidence>
<evidence type="ECO:0000256" key="11">
    <source>
        <dbReference type="RuleBase" id="RU003783"/>
    </source>
</evidence>
<accession>A0AAC9P8Q7</accession>
<organism evidence="14 15">
    <name type="scientific">Granulibacter bethesdensis</name>
    <dbReference type="NCBI Taxonomy" id="364410"/>
    <lineage>
        <taxon>Bacteria</taxon>
        <taxon>Pseudomonadati</taxon>
        <taxon>Pseudomonadota</taxon>
        <taxon>Alphaproteobacteria</taxon>
        <taxon>Acetobacterales</taxon>
        <taxon>Acetobacteraceae</taxon>
        <taxon>Granulibacter</taxon>
    </lineage>
</organism>
<comment type="subunit">
    <text evidence="10">Monomer.</text>
</comment>
<feature type="region of interest" description="Interaction with substrate tRNA" evidence="10">
    <location>
        <begin position="188"/>
        <end position="192"/>
    </location>
</feature>
<protein>
    <recommendedName>
        <fullName evidence="10">tRNA dimethylallyltransferase</fullName>
        <ecNumber evidence="10">2.5.1.75</ecNumber>
    </recommendedName>
    <alternativeName>
        <fullName evidence="10">Dimethylallyl diphosphate:tRNA dimethylallyltransferase</fullName>
        <shortName evidence="10">DMAPP:tRNA dimethylallyltransferase</shortName>
        <shortName evidence="10">DMATase</shortName>
    </alternativeName>
    <alternativeName>
        <fullName evidence="10">Isopentenyl-diphosphate:tRNA isopentenyltransferase</fullName>
        <shortName evidence="10">IPP transferase</shortName>
        <shortName evidence="10">IPPT</shortName>
        <shortName evidence="10">IPTase</shortName>
    </alternativeName>
</protein>
<dbReference type="Proteomes" id="UP000182373">
    <property type="component" value="Chromosome"/>
</dbReference>
<evidence type="ECO:0000256" key="13">
    <source>
        <dbReference type="RuleBase" id="RU003785"/>
    </source>
</evidence>
<dbReference type="GO" id="GO:0052381">
    <property type="term" value="F:tRNA dimethylallyltransferase activity"/>
    <property type="evidence" value="ECO:0007669"/>
    <property type="project" value="UniProtKB-UniRule"/>
</dbReference>
<evidence type="ECO:0000256" key="9">
    <source>
        <dbReference type="ARBA" id="ARBA00049563"/>
    </source>
</evidence>
<feature type="binding site" evidence="10">
    <location>
        <begin position="41"/>
        <end position="46"/>
    </location>
    <ligand>
        <name>substrate</name>
    </ligand>
</feature>
<evidence type="ECO:0000256" key="2">
    <source>
        <dbReference type="ARBA" id="ARBA00003213"/>
    </source>
</evidence>
<evidence type="ECO:0000256" key="6">
    <source>
        <dbReference type="ARBA" id="ARBA00022741"/>
    </source>
</evidence>
<gene>
    <name evidence="10" type="primary">miaA</name>
    <name evidence="14" type="ORF">GbCGDNIH9_1482</name>
</gene>
<dbReference type="GO" id="GO:0005524">
    <property type="term" value="F:ATP binding"/>
    <property type="evidence" value="ECO:0007669"/>
    <property type="project" value="UniProtKB-UniRule"/>
</dbReference>
<comment type="similarity">
    <text evidence="3 10 13">Belongs to the IPP transferase family.</text>
</comment>
<evidence type="ECO:0000256" key="3">
    <source>
        <dbReference type="ARBA" id="ARBA00005842"/>
    </source>
</evidence>
<feature type="site" description="Interaction with substrate tRNA" evidence="10">
    <location>
        <position position="152"/>
    </location>
</feature>
<comment type="cofactor">
    <cofactor evidence="1 10">
        <name>Mg(2+)</name>
        <dbReference type="ChEBI" id="CHEBI:18420"/>
    </cofactor>
</comment>
<comment type="caution">
    <text evidence="10">Lacks conserved residue(s) required for the propagation of feature annotation.</text>
</comment>
<evidence type="ECO:0000256" key="4">
    <source>
        <dbReference type="ARBA" id="ARBA00022679"/>
    </source>
</evidence>
<dbReference type="HAMAP" id="MF_00185">
    <property type="entry name" value="IPP_trans"/>
    <property type="match status" value="1"/>
</dbReference>
<reference evidence="15" key="1">
    <citation type="submission" date="2016-11" db="EMBL/GenBank/DDBJ databases">
        <title>Comparative genomic and phenotypic analysis of Granulibacter bethesdensis clinical isolates from patients with chronic granulomatous disease.</title>
        <authorList>
            <person name="Zarember K.A."/>
            <person name="Porcella S.F."/>
            <person name="Chu J."/>
            <person name="Ding L."/>
            <person name="Dahlstrom E."/>
            <person name="Barbian K."/>
            <person name="Martens C."/>
            <person name="Sykora L."/>
            <person name="Kramer S."/>
            <person name="Pettinato A.M."/>
            <person name="Hong H."/>
            <person name="Wald G."/>
            <person name="Berg L.J."/>
            <person name="Rogge L.S."/>
            <person name="Greenberg D.E."/>
            <person name="Falcone E.L."/>
            <person name="Neves J.F."/>
            <person name="Simoes M.J."/>
            <person name="Casal M."/>
            <person name="Rodriguez-Lopez F.C."/>
            <person name="Zelazny A."/>
            <person name="Gallin J.I."/>
            <person name="Holland S.M."/>
        </authorList>
    </citation>
    <scope>NUCLEOTIDE SEQUENCE [LARGE SCALE GENOMIC DNA]</scope>
    <source>
        <strain evidence="15">NIH9.1</strain>
    </source>
</reference>
<dbReference type="InterPro" id="IPR039657">
    <property type="entry name" value="Dimethylallyltransferase"/>
</dbReference>
<evidence type="ECO:0000313" key="15">
    <source>
        <dbReference type="Proteomes" id="UP000182373"/>
    </source>
</evidence>
<evidence type="ECO:0000256" key="12">
    <source>
        <dbReference type="RuleBase" id="RU003784"/>
    </source>
</evidence>
<dbReference type="SUPFAM" id="SSF52540">
    <property type="entry name" value="P-loop containing nucleoside triphosphate hydrolases"/>
    <property type="match status" value="2"/>
</dbReference>
<dbReference type="PANTHER" id="PTHR11088:SF60">
    <property type="entry name" value="TRNA DIMETHYLALLYLTRANSFERASE"/>
    <property type="match status" value="1"/>
</dbReference>
<dbReference type="EMBL" id="CP018191">
    <property type="protein sequence ID" value="APH54783.1"/>
    <property type="molecule type" value="Genomic_DNA"/>
</dbReference>
<dbReference type="EC" id="2.5.1.75" evidence="10"/>
<proteinExistence type="inferred from homology"/>
<dbReference type="InterPro" id="IPR027417">
    <property type="entry name" value="P-loop_NTPase"/>
</dbReference>
<dbReference type="PANTHER" id="PTHR11088">
    <property type="entry name" value="TRNA DIMETHYLALLYLTRANSFERASE"/>
    <property type="match status" value="1"/>
</dbReference>
<comment type="catalytic activity">
    <reaction evidence="9 10 11">
        <text>adenosine(37) in tRNA + dimethylallyl diphosphate = N(6)-dimethylallyladenosine(37) in tRNA + diphosphate</text>
        <dbReference type="Rhea" id="RHEA:26482"/>
        <dbReference type="Rhea" id="RHEA-COMP:10162"/>
        <dbReference type="Rhea" id="RHEA-COMP:10375"/>
        <dbReference type="ChEBI" id="CHEBI:33019"/>
        <dbReference type="ChEBI" id="CHEBI:57623"/>
        <dbReference type="ChEBI" id="CHEBI:74411"/>
        <dbReference type="ChEBI" id="CHEBI:74415"/>
        <dbReference type="EC" id="2.5.1.75"/>
    </reaction>
</comment>
<dbReference type="NCBIfam" id="TIGR00174">
    <property type="entry name" value="miaA"/>
    <property type="match status" value="1"/>
</dbReference>
<evidence type="ECO:0000256" key="5">
    <source>
        <dbReference type="ARBA" id="ARBA00022694"/>
    </source>
</evidence>
<keyword evidence="6 10" id="KW-0547">Nucleotide-binding</keyword>
<keyword evidence="4 10" id="KW-0808">Transferase</keyword>
<evidence type="ECO:0000256" key="7">
    <source>
        <dbReference type="ARBA" id="ARBA00022840"/>
    </source>
</evidence>
<keyword evidence="7 10" id="KW-0067">ATP-binding</keyword>
<dbReference type="GO" id="GO:0006400">
    <property type="term" value="P:tRNA modification"/>
    <property type="evidence" value="ECO:0007669"/>
    <property type="project" value="TreeGrafter"/>
</dbReference>
<dbReference type="Gene3D" id="1.10.20.140">
    <property type="match status" value="1"/>
</dbReference>
<keyword evidence="8 10" id="KW-0460">Magnesium</keyword>